<dbReference type="Pfam" id="PF03860">
    <property type="entry name" value="Csp"/>
    <property type="match status" value="1"/>
</dbReference>
<protein>
    <recommendedName>
        <fullName evidence="3">Four-helix bundle copper-binding protein</fullName>
    </recommendedName>
</protein>
<proteinExistence type="predicted"/>
<reference evidence="1 2" key="1">
    <citation type="submission" date="2020-08" db="EMBL/GenBank/DDBJ databases">
        <title>Genomic Encyclopedia of Type Strains, Phase IV (KMG-IV): sequencing the most valuable type-strain genomes for metagenomic binning, comparative biology and taxonomic classification.</title>
        <authorList>
            <person name="Goeker M."/>
        </authorList>
    </citation>
    <scope>NUCLEOTIDE SEQUENCE [LARGE SCALE GENOMIC DNA]</scope>
    <source>
        <strain evidence="1 2">DSM 105137</strain>
    </source>
</reference>
<gene>
    <name evidence="1" type="ORF">GGR28_002250</name>
</gene>
<keyword evidence="2" id="KW-1185">Reference proteome</keyword>
<dbReference type="RefSeq" id="WP_183495862.1">
    <property type="nucleotide sequence ID" value="NZ_JACIFF010000005.1"/>
</dbReference>
<dbReference type="Gene3D" id="1.20.1270.360">
    <property type="match status" value="1"/>
</dbReference>
<accession>A0A840E7M6</accession>
<dbReference type="Proteomes" id="UP000576209">
    <property type="component" value="Unassembled WGS sequence"/>
</dbReference>
<dbReference type="InterPro" id="IPR005560">
    <property type="entry name" value="Csp_YhjQ"/>
</dbReference>
<evidence type="ECO:0008006" key="3">
    <source>
        <dbReference type="Google" id="ProtNLM"/>
    </source>
</evidence>
<dbReference type="AlphaFoldDB" id="A0A840E7M6"/>
<evidence type="ECO:0000313" key="1">
    <source>
        <dbReference type="EMBL" id="MBB4079625.1"/>
    </source>
</evidence>
<evidence type="ECO:0000313" key="2">
    <source>
        <dbReference type="Proteomes" id="UP000576209"/>
    </source>
</evidence>
<comment type="caution">
    <text evidence="1">The sequence shown here is derived from an EMBL/GenBank/DDBJ whole genome shotgun (WGS) entry which is preliminary data.</text>
</comment>
<name>A0A840E7M6_9BACT</name>
<sequence length="112" mass="12607">MPAPITPAYTEYLVRCRACLGMCRHCLEETTPEEACHESLPDVILALEVATILIELRSEEAYDKLRSCAEACAFSATNWEEYAHPFTRQCASACRMVFDYWCANADTISTIC</sequence>
<dbReference type="EMBL" id="JACIFF010000005">
    <property type="protein sequence ID" value="MBB4079625.1"/>
    <property type="molecule type" value="Genomic_DNA"/>
</dbReference>
<organism evidence="1 2">
    <name type="scientific">Neolewinella aquimaris</name>
    <dbReference type="NCBI Taxonomy" id="1835722"/>
    <lineage>
        <taxon>Bacteria</taxon>
        <taxon>Pseudomonadati</taxon>
        <taxon>Bacteroidota</taxon>
        <taxon>Saprospiria</taxon>
        <taxon>Saprospirales</taxon>
        <taxon>Lewinellaceae</taxon>
        <taxon>Neolewinella</taxon>
    </lineage>
</organism>